<keyword evidence="4" id="KW-1185">Reference proteome</keyword>
<dbReference type="AlphaFoldDB" id="A0A2J6SJV7"/>
<gene>
    <name evidence="3" type="ORF">K444DRAFT_636436</name>
</gene>
<feature type="compositionally biased region" description="Low complexity" evidence="1">
    <location>
        <begin position="25"/>
        <end position="43"/>
    </location>
</feature>
<proteinExistence type="predicted"/>
<dbReference type="RefSeq" id="XP_024727963.1">
    <property type="nucleotide sequence ID" value="XM_024883992.1"/>
</dbReference>
<evidence type="ECO:0000256" key="1">
    <source>
        <dbReference type="SAM" id="MobiDB-lite"/>
    </source>
</evidence>
<dbReference type="Proteomes" id="UP000235371">
    <property type="component" value="Unassembled WGS sequence"/>
</dbReference>
<organism evidence="3 4">
    <name type="scientific">Hyaloscypha bicolor E</name>
    <dbReference type="NCBI Taxonomy" id="1095630"/>
    <lineage>
        <taxon>Eukaryota</taxon>
        <taxon>Fungi</taxon>
        <taxon>Dikarya</taxon>
        <taxon>Ascomycota</taxon>
        <taxon>Pezizomycotina</taxon>
        <taxon>Leotiomycetes</taxon>
        <taxon>Helotiales</taxon>
        <taxon>Hyaloscyphaceae</taxon>
        <taxon>Hyaloscypha</taxon>
        <taxon>Hyaloscypha bicolor</taxon>
    </lineage>
</organism>
<feature type="chain" id="PRO_5014430754" evidence="2">
    <location>
        <begin position="20"/>
        <end position="140"/>
    </location>
</feature>
<dbReference type="GeneID" id="36592069"/>
<feature type="region of interest" description="Disordered" evidence="1">
    <location>
        <begin position="25"/>
        <end position="50"/>
    </location>
</feature>
<dbReference type="EMBL" id="KZ613912">
    <property type="protein sequence ID" value="PMD51059.1"/>
    <property type="molecule type" value="Genomic_DNA"/>
</dbReference>
<feature type="signal peptide" evidence="2">
    <location>
        <begin position="1"/>
        <end position="19"/>
    </location>
</feature>
<reference evidence="3 4" key="1">
    <citation type="submission" date="2016-04" db="EMBL/GenBank/DDBJ databases">
        <title>A degradative enzymes factory behind the ericoid mycorrhizal symbiosis.</title>
        <authorList>
            <consortium name="DOE Joint Genome Institute"/>
            <person name="Martino E."/>
            <person name="Morin E."/>
            <person name="Grelet G."/>
            <person name="Kuo A."/>
            <person name="Kohler A."/>
            <person name="Daghino S."/>
            <person name="Barry K."/>
            <person name="Choi C."/>
            <person name="Cichocki N."/>
            <person name="Clum A."/>
            <person name="Copeland A."/>
            <person name="Hainaut M."/>
            <person name="Haridas S."/>
            <person name="Labutti K."/>
            <person name="Lindquist E."/>
            <person name="Lipzen A."/>
            <person name="Khouja H.-R."/>
            <person name="Murat C."/>
            <person name="Ohm R."/>
            <person name="Olson A."/>
            <person name="Spatafora J."/>
            <person name="Veneault-Fourrey C."/>
            <person name="Henrissat B."/>
            <person name="Grigoriev I."/>
            <person name="Martin F."/>
            <person name="Perotto S."/>
        </authorList>
    </citation>
    <scope>NUCLEOTIDE SEQUENCE [LARGE SCALE GENOMIC DNA]</scope>
    <source>
        <strain evidence="3 4">E</strain>
    </source>
</reference>
<evidence type="ECO:0000313" key="4">
    <source>
        <dbReference type="Proteomes" id="UP000235371"/>
    </source>
</evidence>
<evidence type="ECO:0000256" key="2">
    <source>
        <dbReference type="SAM" id="SignalP"/>
    </source>
</evidence>
<accession>A0A2J6SJV7</accession>
<dbReference type="InParanoid" id="A0A2J6SJV7"/>
<dbReference type="OrthoDB" id="4905728at2759"/>
<keyword evidence="2" id="KW-0732">Signal</keyword>
<sequence length="140" mass="14812">MKFSLVSIPLAMLASIAVAQYPPQGYQQPQQPQQYSGYQPQQYGGYGPPPQQCIGGVQPGQFPNIPDYEVADWFGCAHDWVKSMNDGASGSAPACSFYSCLQDKAAKYQRGGTMAAAGRLLTPICTLGGIGAGLIPGLHL</sequence>
<evidence type="ECO:0000313" key="3">
    <source>
        <dbReference type="EMBL" id="PMD51059.1"/>
    </source>
</evidence>
<name>A0A2J6SJV7_9HELO</name>
<protein>
    <submittedName>
        <fullName evidence="3">Uncharacterized protein</fullName>
    </submittedName>
</protein>